<keyword evidence="3" id="KW-1185">Reference proteome</keyword>
<organism evidence="2 3">
    <name type="scientific">Rothia aerolata</name>
    <dbReference type="NCBI Taxonomy" id="1812262"/>
    <lineage>
        <taxon>Bacteria</taxon>
        <taxon>Bacillati</taxon>
        <taxon>Actinomycetota</taxon>
        <taxon>Actinomycetes</taxon>
        <taxon>Micrococcales</taxon>
        <taxon>Micrococcaceae</taxon>
        <taxon>Rothia</taxon>
    </lineage>
</organism>
<dbReference type="EMBL" id="BMDC01000001">
    <property type="protein sequence ID" value="GGH59010.1"/>
    <property type="molecule type" value="Genomic_DNA"/>
</dbReference>
<dbReference type="AlphaFoldDB" id="A0A917IPV8"/>
<evidence type="ECO:0000313" key="3">
    <source>
        <dbReference type="Proteomes" id="UP000600171"/>
    </source>
</evidence>
<dbReference type="SUPFAM" id="SSF53474">
    <property type="entry name" value="alpha/beta-Hydrolases"/>
    <property type="match status" value="1"/>
</dbReference>
<dbReference type="GO" id="GO:0003824">
    <property type="term" value="F:catalytic activity"/>
    <property type="evidence" value="ECO:0007669"/>
    <property type="project" value="UniProtKB-ARBA"/>
</dbReference>
<evidence type="ECO:0000313" key="2">
    <source>
        <dbReference type="EMBL" id="GGH59010.1"/>
    </source>
</evidence>
<accession>A0A917IPV8</accession>
<gene>
    <name evidence="2" type="ORF">GCM10007359_05770</name>
</gene>
<dbReference type="InterPro" id="IPR000073">
    <property type="entry name" value="AB_hydrolase_1"/>
</dbReference>
<sequence>MLLHGFATTGLQQWQMTGWTKRLLAAGIPVLLVDLPYHGVDYLKDSAPDSLRQGDVEDGVEVVGREFFSSIAAAIAGYIEELDTPVHLVGFSAGARIAYEVATEDGGLVRSLTVGGLPQHSDLVQLNAYLNPASSSPDKAAGDLNPAFAPIIDQSVLTREALARFVSHPVGFEFDPDQHLPQAPTLVVSGTADTIAGDPGWLLRALKAHGLEYRWLELTNRDHVNALTSGVFKRETIAWIQQHQQG</sequence>
<protein>
    <recommendedName>
        <fullName evidence="1">AB hydrolase-1 domain-containing protein</fullName>
    </recommendedName>
</protein>
<comment type="caution">
    <text evidence="2">The sequence shown here is derived from an EMBL/GenBank/DDBJ whole genome shotgun (WGS) entry which is preliminary data.</text>
</comment>
<dbReference type="Proteomes" id="UP000600171">
    <property type="component" value="Unassembled WGS sequence"/>
</dbReference>
<name>A0A917IPV8_9MICC</name>
<evidence type="ECO:0000259" key="1">
    <source>
        <dbReference type="Pfam" id="PF12697"/>
    </source>
</evidence>
<proteinExistence type="predicted"/>
<dbReference type="Pfam" id="PF12697">
    <property type="entry name" value="Abhydrolase_6"/>
    <property type="match status" value="1"/>
</dbReference>
<dbReference type="InterPro" id="IPR029058">
    <property type="entry name" value="AB_hydrolase_fold"/>
</dbReference>
<feature type="domain" description="AB hydrolase-1" evidence="1">
    <location>
        <begin position="2"/>
        <end position="224"/>
    </location>
</feature>
<dbReference type="Gene3D" id="3.40.50.1820">
    <property type="entry name" value="alpha/beta hydrolase"/>
    <property type="match status" value="1"/>
</dbReference>
<reference evidence="2 3" key="1">
    <citation type="journal article" date="2014" name="Int. J. Syst. Evol. Microbiol.">
        <title>Complete genome sequence of Corynebacterium casei LMG S-19264T (=DSM 44701T), isolated from a smear-ripened cheese.</title>
        <authorList>
            <consortium name="US DOE Joint Genome Institute (JGI-PGF)"/>
            <person name="Walter F."/>
            <person name="Albersmeier A."/>
            <person name="Kalinowski J."/>
            <person name="Ruckert C."/>
        </authorList>
    </citation>
    <scope>NUCLEOTIDE SEQUENCE [LARGE SCALE GENOMIC DNA]</scope>
    <source>
        <strain evidence="2 3">CCM 8669</strain>
    </source>
</reference>